<dbReference type="Pfam" id="PF02518">
    <property type="entry name" value="HATPase_c"/>
    <property type="match status" value="1"/>
</dbReference>
<evidence type="ECO:0000256" key="6">
    <source>
        <dbReference type="ARBA" id="ARBA00022679"/>
    </source>
</evidence>
<evidence type="ECO:0000256" key="7">
    <source>
        <dbReference type="ARBA" id="ARBA00022692"/>
    </source>
</evidence>
<protein>
    <recommendedName>
        <fullName evidence="3">histidine kinase</fullName>
        <ecNumber evidence="3">2.7.13.3</ecNumber>
    </recommendedName>
</protein>
<dbReference type="Gene3D" id="3.30.565.10">
    <property type="entry name" value="Histidine kinase-like ATPase, C-terminal domain"/>
    <property type="match status" value="1"/>
</dbReference>
<keyword evidence="5" id="KW-0597">Phosphoprotein</keyword>
<feature type="transmembrane region" description="Helical" evidence="14">
    <location>
        <begin position="7"/>
        <end position="30"/>
    </location>
</feature>
<dbReference type="AlphaFoldDB" id="A0A2T5YPW3"/>
<keyword evidence="17" id="KW-1185">Reference proteome</keyword>
<dbReference type="InterPro" id="IPR003594">
    <property type="entry name" value="HATPase_dom"/>
</dbReference>
<proteinExistence type="predicted"/>
<dbReference type="Gene3D" id="1.10.287.130">
    <property type="match status" value="1"/>
</dbReference>
<dbReference type="Proteomes" id="UP000244225">
    <property type="component" value="Unassembled WGS sequence"/>
</dbReference>
<evidence type="ECO:0000256" key="4">
    <source>
        <dbReference type="ARBA" id="ARBA00022475"/>
    </source>
</evidence>
<dbReference type="OrthoDB" id="1522504at2"/>
<evidence type="ECO:0000313" key="16">
    <source>
        <dbReference type="EMBL" id="PTX21331.1"/>
    </source>
</evidence>
<comment type="catalytic activity">
    <reaction evidence="1">
        <text>ATP + protein L-histidine = ADP + protein N-phospho-L-histidine.</text>
        <dbReference type="EC" id="2.7.13.3"/>
    </reaction>
</comment>
<accession>A0A2T5YPW3</accession>
<dbReference type="SUPFAM" id="SSF47384">
    <property type="entry name" value="Homodimeric domain of signal transducing histidine kinase"/>
    <property type="match status" value="1"/>
</dbReference>
<keyword evidence="13 14" id="KW-0472">Membrane</keyword>
<dbReference type="SMART" id="SM00387">
    <property type="entry name" value="HATPase_c"/>
    <property type="match status" value="1"/>
</dbReference>
<sequence>MKLQNRILLYFSSTVITLTAISLTVIYLLFSEHREQEFRQRQREKIKLTIELLAKYKEMSENLTEMMDRLTIHDFYDEKVLIFDRHKDLIYESVDDLPIANRNAILTQLSPAMREIEIRENGYEIIGVYEERANTHFYAISKAYDKFGYTKLNFLRNTLIFIFISISALVVFISLFLSRRISEPIIRLARKLGRFKVGDNPDYTALQTNTYELNYLNEKFHQLLKRTNESFDFQRHTIHHISHELKTPIAILVSELERIGQHQLPGDLNRQLEEQITNGKSLGDIINTLLEISKLEAGQEVFTQAVRVDELIFDLVEGFSLIHPSFIFELNFIPENIDETRLEIRASRTLLRQAFQNILANCISYADNGTAKINIDCASPSQLKVQFSNSGRAVSQEEQKYLFNHFFRGENSRGKGGFGLGLVLVKRIINLHHGTIEYAHADNQFNVFELTFP</sequence>
<reference evidence="16 17" key="1">
    <citation type="submission" date="2018-04" db="EMBL/GenBank/DDBJ databases">
        <title>Genomic Encyclopedia of Archaeal and Bacterial Type Strains, Phase II (KMG-II): from individual species to whole genera.</title>
        <authorList>
            <person name="Goeker M."/>
        </authorList>
    </citation>
    <scope>NUCLEOTIDE SEQUENCE [LARGE SCALE GENOMIC DNA]</scope>
    <source>
        <strain evidence="16 17">DSM 100162</strain>
    </source>
</reference>
<evidence type="ECO:0000313" key="17">
    <source>
        <dbReference type="Proteomes" id="UP000244225"/>
    </source>
</evidence>
<dbReference type="InterPro" id="IPR036097">
    <property type="entry name" value="HisK_dim/P_sf"/>
</dbReference>
<keyword evidence="11 14" id="KW-1133">Transmembrane helix</keyword>
<dbReference type="CDD" id="cd00082">
    <property type="entry name" value="HisKA"/>
    <property type="match status" value="1"/>
</dbReference>
<dbReference type="PROSITE" id="PS50109">
    <property type="entry name" value="HIS_KIN"/>
    <property type="match status" value="1"/>
</dbReference>
<keyword evidence="4" id="KW-1003">Cell membrane</keyword>
<gene>
    <name evidence="16" type="ORF">C8N40_102307</name>
</gene>
<keyword evidence="7 14" id="KW-0812">Transmembrane</keyword>
<dbReference type="GO" id="GO:0005524">
    <property type="term" value="F:ATP binding"/>
    <property type="evidence" value="ECO:0007669"/>
    <property type="project" value="UniProtKB-KW"/>
</dbReference>
<dbReference type="PANTHER" id="PTHR45528:SF1">
    <property type="entry name" value="SENSOR HISTIDINE KINASE CPXA"/>
    <property type="match status" value="1"/>
</dbReference>
<dbReference type="GO" id="GO:0005886">
    <property type="term" value="C:plasma membrane"/>
    <property type="evidence" value="ECO:0007669"/>
    <property type="project" value="UniProtKB-SubCell"/>
</dbReference>
<evidence type="ECO:0000256" key="5">
    <source>
        <dbReference type="ARBA" id="ARBA00022553"/>
    </source>
</evidence>
<keyword evidence="9 16" id="KW-0418">Kinase</keyword>
<dbReference type="Gene3D" id="6.10.340.10">
    <property type="match status" value="1"/>
</dbReference>
<dbReference type="InterPro" id="IPR005467">
    <property type="entry name" value="His_kinase_dom"/>
</dbReference>
<keyword evidence="8" id="KW-0547">Nucleotide-binding</keyword>
<evidence type="ECO:0000256" key="10">
    <source>
        <dbReference type="ARBA" id="ARBA00022840"/>
    </source>
</evidence>
<dbReference type="Pfam" id="PF00512">
    <property type="entry name" value="HisKA"/>
    <property type="match status" value="1"/>
</dbReference>
<evidence type="ECO:0000256" key="11">
    <source>
        <dbReference type="ARBA" id="ARBA00022989"/>
    </source>
</evidence>
<keyword evidence="10" id="KW-0067">ATP-binding</keyword>
<evidence type="ECO:0000256" key="9">
    <source>
        <dbReference type="ARBA" id="ARBA00022777"/>
    </source>
</evidence>
<evidence type="ECO:0000256" key="14">
    <source>
        <dbReference type="SAM" id="Phobius"/>
    </source>
</evidence>
<dbReference type="SMART" id="SM00388">
    <property type="entry name" value="HisKA"/>
    <property type="match status" value="1"/>
</dbReference>
<keyword evidence="6" id="KW-0808">Transferase</keyword>
<evidence type="ECO:0000256" key="2">
    <source>
        <dbReference type="ARBA" id="ARBA00004651"/>
    </source>
</evidence>
<dbReference type="InterPro" id="IPR050398">
    <property type="entry name" value="HssS/ArlS-like"/>
</dbReference>
<comment type="subcellular location">
    <subcellularLocation>
        <location evidence="2">Cell membrane</location>
        <topology evidence="2">Multi-pass membrane protein</topology>
    </subcellularLocation>
</comment>
<feature type="transmembrane region" description="Helical" evidence="14">
    <location>
        <begin position="159"/>
        <end position="177"/>
    </location>
</feature>
<dbReference type="PRINTS" id="PR00344">
    <property type="entry name" value="BCTRLSENSOR"/>
</dbReference>
<dbReference type="PANTHER" id="PTHR45528">
    <property type="entry name" value="SENSOR HISTIDINE KINASE CPXA"/>
    <property type="match status" value="1"/>
</dbReference>
<dbReference type="SUPFAM" id="SSF55874">
    <property type="entry name" value="ATPase domain of HSP90 chaperone/DNA topoisomerase II/histidine kinase"/>
    <property type="match status" value="1"/>
</dbReference>
<name>A0A2T5YPW3_9BACT</name>
<evidence type="ECO:0000256" key="8">
    <source>
        <dbReference type="ARBA" id="ARBA00022741"/>
    </source>
</evidence>
<dbReference type="EC" id="2.7.13.3" evidence="3"/>
<evidence type="ECO:0000256" key="3">
    <source>
        <dbReference type="ARBA" id="ARBA00012438"/>
    </source>
</evidence>
<dbReference type="RefSeq" id="WP_108210716.1">
    <property type="nucleotide sequence ID" value="NZ_QBKI01000002.1"/>
</dbReference>
<dbReference type="EMBL" id="QBKI01000002">
    <property type="protein sequence ID" value="PTX21331.1"/>
    <property type="molecule type" value="Genomic_DNA"/>
</dbReference>
<organism evidence="16 17">
    <name type="scientific">Pontibacter mucosus</name>
    <dbReference type="NCBI Taxonomy" id="1649266"/>
    <lineage>
        <taxon>Bacteria</taxon>
        <taxon>Pseudomonadati</taxon>
        <taxon>Bacteroidota</taxon>
        <taxon>Cytophagia</taxon>
        <taxon>Cytophagales</taxon>
        <taxon>Hymenobacteraceae</taxon>
        <taxon>Pontibacter</taxon>
    </lineage>
</organism>
<evidence type="ECO:0000256" key="1">
    <source>
        <dbReference type="ARBA" id="ARBA00000085"/>
    </source>
</evidence>
<comment type="caution">
    <text evidence="16">The sequence shown here is derived from an EMBL/GenBank/DDBJ whole genome shotgun (WGS) entry which is preliminary data.</text>
</comment>
<dbReference type="InterPro" id="IPR036890">
    <property type="entry name" value="HATPase_C_sf"/>
</dbReference>
<evidence type="ECO:0000259" key="15">
    <source>
        <dbReference type="PROSITE" id="PS50109"/>
    </source>
</evidence>
<feature type="domain" description="Histidine kinase" evidence="15">
    <location>
        <begin position="240"/>
        <end position="453"/>
    </location>
</feature>
<dbReference type="InterPro" id="IPR004358">
    <property type="entry name" value="Sig_transdc_His_kin-like_C"/>
</dbReference>
<dbReference type="GO" id="GO:0000155">
    <property type="term" value="F:phosphorelay sensor kinase activity"/>
    <property type="evidence" value="ECO:0007669"/>
    <property type="project" value="InterPro"/>
</dbReference>
<dbReference type="InterPro" id="IPR003661">
    <property type="entry name" value="HisK_dim/P_dom"/>
</dbReference>
<keyword evidence="12" id="KW-0902">Two-component regulatory system</keyword>
<evidence type="ECO:0000256" key="12">
    <source>
        <dbReference type="ARBA" id="ARBA00023012"/>
    </source>
</evidence>
<evidence type="ECO:0000256" key="13">
    <source>
        <dbReference type="ARBA" id="ARBA00023136"/>
    </source>
</evidence>